<dbReference type="PANTHER" id="PTHR37813">
    <property type="entry name" value="FELS-2 PROPHAGE PROTEIN"/>
    <property type="match status" value="1"/>
</dbReference>
<feature type="region of interest" description="Disordered" evidence="2">
    <location>
        <begin position="1175"/>
        <end position="1199"/>
    </location>
</feature>
<feature type="compositionally biased region" description="Low complexity" evidence="2">
    <location>
        <begin position="1175"/>
        <end position="1198"/>
    </location>
</feature>
<dbReference type="InterPro" id="IPR010090">
    <property type="entry name" value="Phage_tape_meas"/>
</dbReference>
<dbReference type="PANTHER" id="PTHR37813:SF1">
    <property type="entry name" value="FELS-2 PROPHAGE PROTEIN"/>
    <property type="match status" value="1"/>
</dbReference>
<feature type="transmembrane region" description="Helical" evidence="3">
    <location>
        <begin position="1147"/>
        <end position="1168"/>
    </location>
</feature>
<protein>
    <recommendedName>
        <fullName evidence="4">Phage tail tape measure protein domain-containing protein</fullName>
    </recommendedName>
</protein>
<evidence type="ECO:0000256" key="2">
    <source>
        <dbReference type="SAM" id="MobiDB-lite"/>
    </source>
</evidence>
<evidence type="ECO:0000313" key="5">
    <source>
        <dbReference type="EMBL" id="ALW89613.1"/>
    </source>
</evidence>
<keyword evidence="3" id="KW-0812">Transmembrane</keyword>
<keyword evidence="3" id="KW-1133">Transmembrane helix</keyword>
<proteinExistence type="predicted"/>
<keyword evidence="1" id="KW-1188">Viral release from host cell</keyword>
<feature type="region of interest" description="Disordered" evidence="2">
    <location>
        <begin position="883"/>
        <end position="918"/>
    </location>
</feature>
<reference evidence="5 6" key="1">
    <citation type="submission" date="2015-12" db="EMBL/GenBank/DDBJ databases">
        <authorList>
            <person name="Kim M.K."/>
            <person name="Srinivasan S."/>
            <person name="Lee J.-J."/>
            <person name="Kim K."/>
        </authorList>
    </citation>
    <scope>NUCLEOTIDE SEQUENCE [LARGE SCALE GENOMIC DNA]</scope>
    <source>
        <strain evidence="5 6">BM2</strain>
    </source>
</reference>
<keyword evidence="3" id="KW-0472">Membrane</keyword>
<sequence length="1269" mass="132962">MLIQGVAAPINFAQQARQGVVDLQASLGVTGTEAERLGEVAKKVFGNNWTGSLAEAQNAVANVRREIKGLSDTDLQAVTEGSVAIADRFQEDQAKVAQAVSAVMKSTGASATEAMDFVTAGFQRGLNKSGDFLDSILEYSPQFEKAKASTGEFFSTLESGLGKGALGTDKVADAFKEFGFSLSDTSKGMVGAFADLGINQAKLTQQIDNGTLTQTQAFQLIIDKLKGVKSETERMAIISQIFKGAGEDLGSLILNIDLTKTKMGDLRGTTQTVKDATNTLGSVFQTAWRQVLIQLQPIGDLLLDLANEAMPSVKAAINQLGPVVTNVVRFLVDGFRQGRQVAGQFATEFGPQIERAVATFRPVVQAIGPLFAGVFGLIRTLWETVLRPVLTTISPLITGVVASVGNTLNLIVRVVTGVVNAVSALLRGDMAGAVNALRGIFEDGVVFVVRQVRNMGSTILGLIRQLAPQMADAAANIIRGLIGGIEGGAGRVIEAARNLASGVIKGIKEKLRIQSPAKETYIQGEHAAQGLANGITDKSPVVQKAAAEMAKGVLTETQKARAELEKAIRMDAWVNGLKSATTAQLEAAQATARTAGEADKYNAIKAELERREQAATAATEKATQAAKAQADQLAANRRAITDGLKFDAYVAGLGSLTDAQLATQASAAKSAGDQQRFNAVLAEQRSRAEETARAVSDLADAQIAAANSAARRDPQGFTDAAYRQSFGAGDLGLVRSLAAVTGKSVADIRANVQAALEDAKRYAPEAAAIIERVYADALTHRREAAAEEDRITARAIELANDRRTQIVENLQAEQAAADDARITVDFLTGQLAELAAQGVDAKSNGFLDYLTDLSKGTGKAARAAQTLLDNFDALWTRAQFRAAQPDAMSDTPAPALGTRPTGTPEPVAARPAATPTTAATAVDARTALSAEAQAWKDRTEAQLEATRRQEEYRATLKGLTVDQLKAAQAQALQNGEGERYTVIGAEITRIQTDQATAEKAAADAHATWVANLNTIGFKEWTETLKDMSAAELQAALDAARASENVAEFNAVLAEIQNREINVTLKIAGFDTGLKQLDLFKTATQGLVDVISKTFEGLVDGSLDTAQGVIRNTAVMVLGIVKQIAIAVAAYQAQAIAMAIIKGGSFDFVGAAAALAAAAAIAGIAAGLASKISQSGASATPTSSTPSSATPTGGAASTSNNLVSIPSSQVTVTAAPEWASTLYQGAQMILTAGEYMQRLVTEGITINTSEAPGSQRTRGVVGLAYRLINT</sequence>
<evidence type="ECO:0000256" key="1">
    <source>
        <dbReference type="ARBA" id="ARBA00022612"/>
    </source>
</evidence>
<evidence type="ECO:0000313" key="6">
    <source>
        <dbReference type="Proteomes" id="UP000060071"/>
    </source>
</evidence>
<organism evidence="5 6">
    <name type="scientific">Deinococcus actinosclerus</name>
    <dbReference type="NCBI Taxonomy" id="1768108"/>
    <lineage>
        <taxon>Bacteria</taxon>
        <taxon>Thermotogati</taxon>
        <taxon>Deinococcota</taxon>
        <taxon>Deinococci</taxon>
        <taxon>Deinococcales</taxon>
        <taxon>Deinococcaceae</taxon>
        <taxon>Deinococcus</taxon>
    </lineage>
</organism>
<evidence type="ECO:0000256" key="3">
    <source>
        <dbReference type="SAM" id="Phobius"/>
    </source>
</evidence>
<name>A0ABM5X7I7_9DEIO</name>
<dbReference type="Pfam" id="PF10145">
    <property type="entry name" value="PhageMin_Tail"/>
    <property type="match status" value="1"/>
</dbReference>
<dbReference type="EMBL" id="CP013910">
    <property type="protein sequence ID" value="ALW89613.1"/>
    <property type="molecule type" value="Genomic_DNA"/>
</dbReference>
<accession>A0ABM5X7I7</accession>
<feature type="compositionally biased region" description="Low complexity" evidence="2">
    <location>
        <begin position="904"/>
        <end position="918"/>
    </location>
</feature>
<keyword evidence="6" id="KW-1185">Reference proteome</keyword>
<dbReference type="Proteomes" id="UP000060071">
    <property type="component" value="Chromosome"/>
</dbReference>
<evidence type="ECO:0000259" key="4">
    <source>
        <dbReference type="Pfam" id="PF10145"/>
    </source>
</evidence>
<gene>
    <name evidence="5" type="ORF">AUC44_12490</name>
</gene>
<feature type="domain" description="Phage tail tape measure protein" evidence="4">
    <location>
        <begin position="45"/>
        <end position="242"/>
    </location>
</feature>